<evidence type="ECO:0000313" key="1">
    <source>
        <dbReference type="EMBL" id="MBB5715830.1"/>
    </source>
</evidence>
<proteinExistence type="predicted"/>
<dbReference type="AlphaFoldDB" id="A0A7W9BEM3"/>
<sequence length="55" mass="5994">MANYEAAARTLANLTGANCSIQQVITPRRKMPVRHIRIVVDAIIMPQEAFSALAA</sequence>
<keyword evidence="2" id="KW-1185">Reference proteome</keyword>
<accession>A0A7W9BEM3</accession>
<gene>
    <name evidence="1" type="ORF">FHS94_002687</name>
</gene>
<protein>
    <submittedName>
        <fullName evidence="1">Antitoxin component HigA of HigAB toxin-antitoxin module</fullName>
    </submittedName>
</protein>
<name>A0A7W9BEM3_9SPHN</name>
<comment type="caution">
    <text evidence="1">The sequence shown here is derived from an EMBL/GenBank/DDBJ whole genome shotgun (WGS) entry which is preliminary data.</text>
</comment>
<reference evidence="1 2" key="1">
    <citation type="submission" date="2020-08" db="EMBL/GenBank/DDBJ databases">
        <title>Genomic Encyclopedia of Type Strains, Phase IV (KMG-IV): sequencing the most valuable type-strain genomes for metagenomic binning, comparative biology and taxonomic classification.</title>
        <authorList>
            <person name="Goeker M."/>
        </authorList>
    </citation>
    <scope>NUCLEOTIDE SEQUENCE [LARGE SCALE GENOMIC DNA]</scope>
    <source>
        <strain evidence="1 2">DSM 100044</strain>
    </source>
</reference>
<dbReference type="Proteomes" id="UP000546200">
    <property type="component" value="Unassembled WGS sequence"/>
</dbReference>
<evidence type="ECO:0000313" key="2">
    <source>
        <dbReference type="Proteomes" id="UP000546200"/>
    </source>
</evidence>
<dbReference type="EMBL" id="JACIJK010000008">
    <property type="protein sequence ID" value="MBB5715830.1"/>
    <property type="molecule type" value="Genomic_DNA"/>
</dbReference>
<organism evidence="1 2">
    <name type="scientific">Sphingomonas aerophila</name>
    <dbReference type="NCBI Taxonomy" id="1344948"/>
    <lineage>
        <taxon>Bacteria</taxon>
        <taxon>Pseudomonadati</taxon>
        <taxon>Pseudomonadota</taxon>
        <taxon>Alphaproteobacteria</taxon>
        <taxon>Sphingomonadales</taxon>
        <taxon>Sphingomonadaceae</taxon>
        <taxon>Sphingomonas</taxon>
    </lineage>
</organism>